<dbReference type="STRING" id="1220535.IMCC14465_01150"/>
<evidence type="ECO:0000313" key="3">
    <source>
        <dbReference type="Proteomes" id="UP000004836"/>
    </source>
</evidence>
<accession>J9DII9</accession>
<dbReference type="InterPro" id="IPR055259">
    <property type="entry name" value="YkvP/CgeB_Glyco_trans-like"/>
</dbReference>
<evidence type="ECO:0000313" key="2">
    <source>
        <dbReference type="EMBL" id="EJW21721.1"/>
    </source>
</evidence>
<dbReference type="Pfam" id="PF13524">
    <property type="entry name" value="Glyco_trans_1_2"/>
    <property type="match status" value="1"/>
</dbReference>
<sequence>MISNKRILHIARFDTLVKKPSVSYYSCDKKISLGFLKNNNIVREFCYNDILRMNSLLGSRKSFKGKGLKLLLNTIDIFDPEIIVLGHVDIPTDIMSTIRKNRPNTKIMCWNVDAPSLPVMSRYKRIGAFIDVLFITSGGETLAKLKKSFPQIPKFCFFPNPVDKSVEFLKAYSREDYKFDVMYCGSESRLKDVTKRTNRSDFLTKTMRMTPNLNWFVAGCLNQPTIFGAKHYEIMGNTRFGINLSQFYPNSFHLYSSDRIARLIGNGLLTFNQEFPGLNKLLDFEEKTSFKSPEDLAKKLNFFKNNPSEAKQLAQKNSEKYHTLYSSQEICQYFLDTLYDENLDKYAWSDEVYT</sequence>
<dbReference type="Proteomes" id="UP000004836">
    <property type="component" value="Unassembled WGS sequence"/>
</dbReference>
<name>J9DII9_9PROT</name>
<dbReference type="OrthoDB" id="9807414at2"/>
<proteinExistence type="predicted"/>
<comment type="caution">
    <text evidence="2">The sequence shown here is derived from an EMBL/GenBank/DDBJ whole genome shotgun (WGS) entry which is preliminary data.</text>
</comment>
<evidence type="ECO:0000259" key="1">
    <source>
        <dbReference type="Pfam" id="PF13524"/>
    </source>
</evidence>
<reference evidence="2 3" key="1">
    <citation type="journal article" date="2012" name="J. Bacteriol.">
        <title>Genome Sequence of Strain IMCC14465, Isolated from the East Sea, Belonging to the PS1 Clade of Alphaproteobacteria.</title>
        <authorList>
            <person name="Yang S.J."/>
            <person name="Kang I."/>
            <person name="Cho J.C."/>
        </authorList>
    </citation>
    <scope>NUCLEOTIDE SEQUENCE [LARGE SCALE GENOMIC DNA]</scope>
    <source>
        <strain evidence="2 3">IMCC14465</strain>
    </source>
</reference>
<dbReference type="AlphaFoldDB" id="J9DII9"/>
<gene>
    <name evidence="2" type="ORF">IMCC14465_01150</name>
</gene>
<protein>
    <recommendedName>
        <fullName evidence="1">Spore protein YkvP/CgeB glycosyl transferase-like domain-containing protein</fullName>
    </recommendedName>
</protein>
<organism evidence="2 3">
    <name type="scientific">alpha proteobacterium IMCC14465</name>
    <dbReference type="NCBI Taxonomy" id="1220535"/>
    <lineage>
        <taxon>Bacteria</taxon>
        <taxon>Pseudomonadati</taxon>
        <taxon>Pseudomonadota</taxon>
        <taxon>Alphaproteobacteria</taxon>
        <taxon>PS1 clade</taxon>
    </lineage>
</organism>
<keyword evidence="3" id="KW-1185">Reference proteome</keyword>
<dbReference type="eggNOG" id="COG4641">
    <property type="taxonomic scope" value="Bacteria"/>
</dbReference>
<dbReference type="EMBL" id="ALYF01000002">
    <property type="protein sequence ID" value="EJW21721.1"/>
    <property type="molecule type" value="Genomic_DNA"/>
</dbReference>
<feature type="domain" description="Spore protein YkvP/CgeB glycosyl transferase-like" evidence="1">
    <location>
        <begin position="219"/>
        <end position="336"/>
    </location>
</feature>